<protein>
    <submittedName>
        <fullName evidence="2">Uncharacterized protein</fullName>
    </submittedName>
</protein>
<dbReference type="EMBL" id="OU895877">
    <property type="protein sequence ID" value="CAG9798188.1"/>
    <property type="molecule type" value="Genomic_DNA"/>
</dbReference>
<evidence type="ECO:0000256" key="1">
    <source>
        <dbReference type="SAM" id="MobiDB-lite"/>
    </source>
</evidence>
<evidence type="ECO:0000313" key="3">
    <source>
        <dbReference type="Proteomes" id="UP001153620"/>
    </source>
</evidence>
<reference evidence="2" key="2">
    <citation type="submission" date="2022-10" db="EMBL/GenBank/DDBJ databases">
        <authorList>
            <consortium name="ENA_rothamsted_submissions"/>
            <consortium name="culmorum"/>
            <person name="King R."/>
        </authorList>
    </citation>
    <scope>NUCLEOTIDE SEQUENCE</scope>
</reference>
<sequence>MEFLNSIEQETQKKLPNVILMSLKAIGVTQPEDFSELTDENIPKLVDNLSKKIIQISTVQNFEIPFIVVGKIKSIAHHYRASAGRNTASTSNMQNVSNGIQRRIAKWTGLLTVEFEKLFPNILNGAKVAADTENFLATCPLCHLSYSIIYPSRNNTLCKRNFVDHLKRRHLQIRNPSRLSAPPPISTSVPDNSSTLDALSRNSLLIQLDFNHSQSVLTPNDPQIHVRRLQTRTSRRSRRQT</sequence>
<organism evidence="2 3">
    <name type="scientific">Chironomus riparius</name>
    <dbReference type="NCBI Taxonomy" id="315576"/>
    <lineage>
        <taxon>Eukaryota</taxon>
        <taxon>Metazoa</taxon>
        <taxon>Ecdysozoa</taxon>
        <taxon>Arthropoda</taxon>
        <taxon>Hexapoda</taxon>
        <taxon>Insecta</taxon>
        <taxon>Pterygota</taxon>
        <taxon>Neoptera</taxon>
        <taxon>Endopterygota</taxon>
        <taxon>Diptera</taxon>
        <taxon>Nematocera</taxon>
        <taxon>Chironomoidea</taxon>
        <taxon>Chironomidae</taxon>
        <taxon>Chironominae</taxon>
        <taxon>Chironomus</taxon>
    </lineage>
</organism>
<name>A0A9N9WM71_9DIPT</name>
<evidence type="ECO:0000313" key="2">
    <source>
        <dbReference type="EMBL" id="CAG9798188.1"/>
    </source>
</evidence>
<gene>
    <name evidence="2" type="ORF">CHIRRI_LOCUS1173</name>
</gene>
<dbReference type="Proteomes" id="UP001153620">
    <property type="component" value="Chromosome 1"/>
</dbReference>
<accession>A0A9N9WM71</accession>
<feature type="compositionally biased region" description="Basic residues" evidence="1">
    <location>
        <begin position="225"/>
        <end position="241"/>
    </location>
</feature>
<reference evidence="2" key="1">
    <citation type="submission" date="2022-01" db="EMBL/GenBank/DDBJ databases">
        <authorList>
            <person name="King R."/>
        </authorList>
    </citation>
    <scope>NUCLEOTIDE SEQUENCE</scope>
</reference>
<proteinExistence type="predicted"/>
<feature type="region of interest" description="Disordered" evidence="1">
    <location>
        <begin position="217"/>
        <end position="241"/>
    </location>
</feature>
<keyword evidence="3" id="KW-1185">Reference proteome</keyword>
<dbReference type="AlphaFoldDB" id="A0A9N9WM71"/>